<dbReference type="Proteomes" id="UP000053317">
    <property type="component" value="Unassembled WGS sequence"/>
</dbReference>
<feature type="compositionally biased region" description="Pro residues" evidence="1">
    <location>
        <begin position="426"/>
        <end position="439"/>
    </location>
</feature>
<reference evidence="2 3" key="2">
    <citation type="submission" date="2015-05" db="EMBL/GenBank/DDBJ databases">
        <authorList>
            <person name="Morales-Cruz A."/>
            <person name="Amrine K.C."/>
            <person name="Cantu D."/>
        </authorList>
    </citation>
    <scope>NUCLEOTIDE SEQUENCE [LARGE SCALE GENOMIC DNA]</scope>
    <source>
        <strain evidence="2">UCRPC4</strain>
    </source>
</reference>
<feature type="region of interest" description="Disordered" evidence="1">
    <location>
        <begin position="328"/>
        <end position="347"/>
    </location>
</feature>
<accession>A0A0G2GQE8</accession>
<comment type="caution">
    <text evidence="2">The sequence shown here is derived from an EMBL/GenBank/DDBJ whole genome shotgun (WGS) entry which is preliminary data.</text>
</comment>
<feature type="region of interest" description="Disordered" evidence="1">
    <location>
        <begin position="386"/>
        <end position="463"/>
    </location>
</feature>
<protein>
    <submittedName>
        <fullName evidence="2">Uncharacterized protein</fullName>
    </submittedName>
</protein>
<organism evidence="2 3">
    <name type="scientific">Phaeomoniella chlamydospora</name>
    <name type="common">Phaeoacremonium chlamydosporum</name>
    <dbReference type="NCBI Taxonomy" id="158046"/>
    <lineage>
        <taxon>Eukaryota</taxon>
        <taxon>Fungi</taxon>
        <taxon>Dikarya</taxon>
        <taxon>Ascomycota</taxon>
        <taxon>Pezizomycotina</taxon>
        <taxon>Eurotiomycetes</taxon>
        <taxon>Chaetothyriomycetidae</taxon>
        <taxon>Phaeomoniellales</taxon>
        <taxon>Phaeomoniellaceae</taxon>
        <taxon>Phaeomoniella</taxon>
    </lineage>
</organism>
<evidence type="ECO:0000313" key="2">
    <source>
        <dbReference type="EMBL" id="KKY25593.1"/>
    </source>
</evidence>
<name>A0A0G2GQE8_PHACM</name>
<feature type="compositionally biased region" description="Polar residues" evidence="1">
    <location>
        <begin position="14"/>
        <end position="27"/>
    </location>
</feature>
<sequence>MSTMDGTVVKSEPVQRQFSQIPETNTHWVHRNREMKSQNDASSAERNHETRLSAPDFSSQAWGTRLNTKVPSTFTGPAARSPASSNSSEATHISAGSALNPSNPSLPTPAATVQEDVERSYGPSATPKVGIESKQPLSDTITVRRTEKATSSPSHMSKLPSAQPITFDASPLPSLNVPPPSSQAQESPIKKSTRGEDPLPPHLRTMLHEYYKQSGSSDLPPCGLVSDNRQSLFIFPGGKRAKYVNRNGGQVTFRRVQLPESGHWVSIIDGPDQPAVFVKRLPKVGQSPSFTGTALFVWNGVKGFDANPSFFKIPIEDGKVPEHLLHVESNADQHMSKRPRLSEPYGDRRAATVGLDSDRRPLQGAFTATPPQWTYGWGLPYPNVNDPTRTTPVPLAPAPSTPTPGMPKLDGTPSLPAPPQWQQTPPMAPNPFGTAPPLPRDVTPFQSRESVEPRWSSTQSLNNVRASEAPSNLASILSPEQKAHTIVSFVGGSRPRSRPFTLCDTVEKFFVQAAAAGFKNFSLSAVTFVMVKIWTKGLPKDDSSTQELAVVKDDELDFQQLQEVIREVGKWQGPGGPAGVECEVTVID</sequence>
<evidence type="ECO:0000313" key="3">
    <source>
        <dbReference type="Proteomes" id="UP000053317"/>
    </source>
</evidence>
<dbReference type="AlphaFoldDB" id="A0A0G2GQE8"/>
<feature type="compositionally biased region" description="Basic and acidic residues" evidence="1">
    <location>
        <begin position="31"/>
        <end position="51"/>
    </location>
</feature>
<reference evidence="2 3" key="1">
    <citation type="submission" date="2015-05" db="EMBL/GenBank/DDBJ databases">
        <title>Distinctive expansion of gene families associated with plant cell wall degradation and secondary metabolism in the genomes of grapevine trunk pathogens.</title>
        <authorList>
            <person name="Lawrence D.P."/>
            <person name="Travadon R."/>
            <person name="Rolshausen P.E."/>
            <person name="Baumgartner K."/>
        </authorList>
    </citation>
    <scope>NUCLEOTIDE SEQUENCE [LARGE SCALE GENOMIC DNA]</scope>
    <source>
        <strain evidence="2">UCRPC4</strain>
    </source>
</reference>
<feature type="region of interest" description="Disordered" evidence="1">
    <location>
        <begin position="1"/>
        <end position="202"/>
    </location>
</feature>
<feature type="compositionally biased region" description="Pro residues" evidence="1">
    <location>
        <begin position="394"/>
        <end position="405"/>
    </location>
</feature>
<gene>
    <name evidence="2" type="ORF">UCRPC4_g01664</name>
</gene>
<keyword evidence="3" id="KW-1185">Reference proteome</keyword>
<feature type="compositionally biased region" description="Low complexity" evidence="1">
    <location>
        <begin position="78"/>
        <end position="90"/>
    </location>
</feature>
<dbReference type="EMBL" id="LCWF01000040">
    <property type="protein sequence ID" value="KKY25593.1"/>
    <property type="molecule type" value="Genomic_DNA"/>
</dbReference>
<proteinExistence type="predicted"/>
<evidence type="ECO:0000256" key="1">
    <source>
        <dbReference type="SAM" id="MobiDB-lite"/>
    </source>
</evidence>
<feature type="compositionally biased region" description="Polar residues" evidence="1">
    <location>
        <begin position="56"/>
        <end position="75"/>
    </location>
</feature>